<dbReference type="SMART" id="SM00409">
    <property type="entry name" value="IG"/>
    <property type="match status" value="1"/>
</dbReference>
<keyword evidence="7 15" id="KW-1133">Transmembrane helix</keyword>
<evidence type="ECO:0000256" key="8">
    <source>
        <dbReference type="ARBA" id="ARBA00023136"/>
    </source>
</evidence>
<dbReference type="Ensembl" id="ENSANIT00000025596.1">
    <property type="protein sequence ID" value="ENSANIP00000024766.1"/>
    <property type="gene ID" value="ENSANIG00000016763.1"/>
</dbReference>
<evidence type="ECO:0000256" key="3">
    <source>
        <dbReference type="ARBA" id="ARBA00020871"/>
    </source>
</evidence>
<dbReference type="InterPro" id="IPR019566">
    <property type="entry name" value="MYP0_C"/>
</dbReference>
<dbReference type="InterPro" id="IPR003599">
    <property type="entry name" value="Ig_sub"/>
</dbReference>
<dbReference type="PRINTS" id="PR00213">
    <property type="entry name" value="MYELINP0"/>
</dbReference>
<dbReference type="SUPFAM" id="SSF48726">
    <property type="entry name" value="Immunoglobulin"/>
    <property type="match status" value="1"/>
</dbReference>
<keyword evidence="6 16" id="KW-0732">Signal</keyword>
<keyword evidence="11" id="KW-0393">Immunoglobulin domain</keyword>
<evidence type="ECO:0000256" key="6">
    <source>
        <dbReference type="ARBA" id="ARBA00022729"/>
    </source>
</evidence>
<feature type="signal peptide" evidence="16">
    <location>
        <begin position="1"/>
        <end position="28"/>
    </location>
</feature>
<dbReference type="InterPro" id="IPR007110">
    <property type="entry name" value="Ig-like_dom"/>
</dbReference>
<evidence type="ECO:0000259" key="17">
    <source>
        <dbReference type="PROSITE" id="PS50835"/>
    </source>
</evidence>
<feature type="transmembrane region" description="Helical" evidence="15">
    <location>
        <begin position="153"/>
        <end position="182"/>
    </location>
</feature>
<dbReference type="Pfam" id="PF07686">
    <property type="entry name" value="V-set"/>
    <property type="match status" value="1"/>
</dbReference>
<evidence type="ECO:0000256" key="5">
    <source>
        <dbReference type="ARBA" id="ARBA00022692"/>
    </source>
</evidence>
<dbReference type="Proteomes" id="UP000694541">
    <property type="component" value="Unplaced"/>
</dbReference>
<dbReference type="AlphaFoldDB" id="A0A8B9NKM2"/>
<keyword evidence="8 15" id="KW-0472">Membrane</keyword>
<evidence type="ECO:0000256" key="7">
    <source>
        <dbReference type="ARBA" id="ARBA00022989"/>
    </source>
</evidence>
<dbReference type="PROSITE" id="PS50835">
    <property type="entry name" value="IG_LIKE"/>
    <property type="match status" value="1"/>
</dbReference>
<evidence type="ECO:0000256" key="4">
    <source>
        <dbReference type="ARBA" id="ARBA00022475"/>
    </source>
</evidence>
<dbReference type="PANTHER" id="PTHR13869:SF7">
    <property type="entry name" value="MYELIN PROTEIN P0"/>
    <property type="match status" value="1"/>
</dbReference>
<keyword evidence="19" id="KW-1185">Reference proteome</keyword>
<dbReference type="InterPro" id="IPR013783">
    <property type="entry name" value="Ig-like_fold"/>
</dbReference>
<keyword evidence="5 15" id="KW-0812">Transmembrane</keyword>
<evidence type="ECO:0000256" key="12">
    <source>
        <dbReference type="ARBA" id="ARBA00029587"/>
    </source>
</evidence>
<dbReference type="InterPro" id="IPR000920">
    <property type="entry name" value="Myelin_P0-rel"/>
</dbReference>
<evidence type="ECO:0000256" key="9">
    <source>
        <dbReference type="ARBA" id="ARBA00023157"/>
    </source>
</evidence>
<keyword evidence="4" id="KW-1003">Cell membrane</keyword>
<feature type="compositionally biased region" description="Basic and acidic residues" evidence="14">
    <location>
        <begin position="200"/>
        <end position="210"/>
    </location>
</feature>
<dbReference type="SMART" id="SM00406">
    <property type="entry name" value="IGv"/>
    <property type="match status" value="1"/>
</dbReference>
<evidence type="ECO:0000256" key="11">
    <source>
        <dbReference type="ARBA" id="ARBA00023319"/>
    </source>
</evidence>
<dbReference type="PANTHER" id="PTHR13869">
    <property type="entry name" value="MYELIN P0 RELATED"/>
    <property type="match status" value="1"/>
</dbReference>
<dbReference type="InterPro" id="IPR047014">
    <property type="entry name" value="Myelin_P0_Ig-like"/>
</dbReference>
<dbReference type="CDD" id="cd05879">
    <property type="entry name" value="IgV_P0"/>
    <property type="match status" value="1"/>
</dbReference>
<reference evidence="18" key="2">
    <citation type="submission" date="2025-09" db="UniProtKB">
        <authorList>
            <consortium name="Ensembl"/>
        </authorList>
    </citation>
    <scope>IDENTIFICATION</scope>
</reference>
<accession>A0A8B9NKM2</accession>
<comment type="similarity">
    <text evidence="2">Belongs to the myelin P0 protein family.</text>
</comment>
<evidence type="ECO:0000256" key="1">
    <source>
        <dbReference type="ARBA" id="ARBA00004251"/>
    </source>
</evidence>
<evidence type="ECO:0000256" key="15">
    <source>
        <dbReference type="SAM" id="Phobius"/>
    </source>
</evidence>
<sequence>MSQGAGGSSSLLLLAGLLSALGPSPTSSIHVYTQREVYGTVGSHVTLSCSFWSSEWISEDISITWHFQAEGSRDSTSIFHYAKGQPYIDDVGSFKERMEWVGNPHRKDGSIVIHNLDYTDNGTFTCDVKNPPDIVGKSSQVTLYVFEKVPTRYGVVLGSIIGGALLLVAVVVALVYLIRYCWLRRQATLQRRLSAMEKGKLQRSAKDASKRSRQVSTKGLCGQNGPAGVGVIPSPTFWSGRRGCRVKSPEQGGTTVLTLPCPRRHPCSTPCWTTAAAPRQ</sequence>
<evidence type="ECO:0000256" key="2">
    <source>
        <dbReference type="ARBA" id="ARBA00007180"/>
    </source>
</evidence>
<dbReference type="GO" id="GO:0042552">
    <property type="term" value="P:myelination"/>
    <property type="evidence" value="ECO:0007669"/>
    <property type="project" value="TreeGrafter"/>
</dbReference>
<reference evidence="18" key="1">
    <citation type="submission" date="2025-08" db="UniProtKB">
        <authorList>
            <consortium name="Ensembl"/>
        </authorList>
    </citation>
    <scope>IDENTIFICATION</scope>
</reference>
<dbReference type="Pfam" id="PF10570">
    <property type="entry name" value="Myelin-PO_C"/>
    <property type="match status" value="1"/>
</dbReference>
<keyword evidence="9" id="KW-1015">Disulfide bond</keyword>
<protein>
    <recommendedName>
        <fullName evidence="3">Myelin protein P0</fullName>
    </recommendedName>
    <alternativeName>
        <fullName evidence="13">Myelin peripheral protein</fullName>
    </alternativeName>
    <alternativeName>
        <fullName evidence="12">Myelin protein zero</fullName>
    </alternativeName>
</protein>
<dbReference type="InterPro" id="IPR013106">
    <property type="entry name" value="Ig_V-set"/>
</dbReference>
<comment type="subcellular location">
    <subcellularLocation>
        <location evidence="1">Cell membrane</location>
        <topology evidence="1">Single-pass type I membrane protein</topology>
    </subcellularLocation>
</comment>
<name>A0A8B9NKM2_9AVES</name>
<dbReference type="InterPro" id="IPR036179">
    <property type="entry name" value="Ig-like_dom_sf"/>
</dbReference>
<evidence type="ECO:0000256" key="16">
    <source>
        <dbReference type="SAM" id="SignalP"/>
    </source>
</evidence>
<feature type="domain" description="Ig-like" evidence="17">
    <location>
        <begin position="25"/>
        <end position="142"/>
    </location>
</feature>
<dbReference type="FunFam" id="2.60.40.10:FF:000193">
    <property type="entry name" value="Myelin protein zero-like 1 like"/>
    <property type="match status" value="1"/>
</dbReference>
<feature type="chain" id="PRO_5034319446" description="Myelin protein P0" evidence="16">
    <location>
        <begin position="29"/>
        <end position="280"/>
    </location>
</feature>
<evidence type="ECO:0000313" key="18">
    <source>
        <dbReference type="Ensembl" id="ENSANIP00000024766.1"/>
    </source>
</evidence>
<organism evidence="18 19">
    <name type="scientific">Accipiter nisus</name>
    <name type="common">Eurasian sparrowhawk</name>
    <dbReference type="NCBI Taxonomy" id="211598"/>
    <lineage>
        <taxon>Eukaryota</taxon>
        <taxon>Metazoa</taxon>
        <taxon>Chordata</taxon>
        <taxon>Craniata</taxon>
        <taxon>Vertebrata</taxon>
        <taxon>Euteleostomi</taxon>
        <taxon>Archelosauria</taxon>
        <taxon>Archosauria</taxon>
        <taxon>Dinosauria</taxon>
        <taxon>Saurischia</taxon>
        <taxon>Theropoda</taxon>
        <taxon>Coelurosauria</taxon>
        <taxon>Aves</taxon>
        <taxon>Neognathae</taxon>
        <taxon>Neoaves</taxon>
        <taxon>Telluraves</taxon>
        <taxon>Accipitrimorphae</taxon>
        <taxon>Accipitriformes</taxon>
        <taxon>Accipitridae</taxon>
        <taxon>Accipitrinae</taxon>
        <taxon>Accipiter</taxon>
    </lineage>
</organism>
<dbReference type="GO" id="GO:0005886">
    <property type="term" value="C:plasma membrane"/>
    <property type="evidence" value="ECO:0007669"/>
    <property type="project" value="UniProtKB-SubCell"/>
</dbReference>
<dbReference type="Gene3D" id="2.60.40.10">
    <property type="entry name" value="Immunoglobulins"/>
    <property type="match status" value="1"/>
</dbReference>
<keyword evidence="10" id="KW-0325">Glycoprotein</keyword>
<evidence type="ECO:0000313" key="19">
    <source>
        <dbReference type="Proteomes" id="UP000694541"/>
    </source>
</evidence>
<evidence type="ECO:0000256" key="13">
    <source>
        <dbReference type="ARBA" id="ARBA00032781"/>
    </source>
</evidence>
<evidence type="ECO:0000256" key="10">
    <source>
        <dbReference type="ARBA" id="ARBA00023180"/>
    </source>
</evidence>
<feature type="region of interest" description="Disordered" evidence="14">
    <location>
        <begin position="200"/>
        <end position="222"/>
    </location>
</feature>
<proteinExistence type="inferred from homology"/>
<evidence type="ECO:0000256" key="14">
    <source>
        <dbReference type="SAM" id="MobiDB-lite"/>
    </source>
</evidence>